<dbReference type="Pfam" id="PF13174">
    <property type="entry name" value="TPR_6"/>
    <property type="match status" value="1"/>
</dbReference>
<reference evidence="3" key="1">
    <citation type="submission" date="2018-05" db="EMBL/GenBank/DDBJ databases">
        <authorList>
            <person name="Lanie J.A."/>
            <person name="Ng W.-L."/>
            <person name="Kazmierczak K.M."/>
            <person name="Andrzejewski T.M."/>
            <person name="Davidsen T.M."/>
            <person name="Wayne K.J."/>
            <person name="Tettelin H."/>
            <person name="Glass J.I."/>
            <person name="Rusch D."/>
            <person name="Podicherti R."/>
            <person name="Tsui H.-C.T."/>
            <person name="Winkler M.E."/>
        </authorList>
    </citation>
    <scope>NUCLEOTIDE SEQUENCE</scope>
</reference>
<accession>A0A381RQ19</accession>
<dbReference type="SUPFAM" id="SSF48452">
    <property type="entry name" value="TPR-like"/>
    <property type="match status" value="1"/>
</dbReference>
<keyword evidence="2" id="KW-0472">Membrane</keyword>
<dbReference type="InterPro" id="IPR011990">
    <property type="entry name" value="TPR-like_helical_dom_sf"/>
</dbReference>
<proteinExistence type="predicted"/>
<gene>
    <name evidence="3" type="ORF">METZ01_LOCUS46105</name>
</gene>
<keyword evidence="1" id="KW-0175">Coiled coil</keyword>
<dbReference type="Pfam" id="PF13432">
    <property type="entry name" value="TPR_16"/>
    <property type="match status" value="1"/>
</dbReference>
<sequence>MPYRPTYLILSIFYLLFCANMIFGQKSAERELRRLNAKIDRIRVQVDSLELDNQILLPELMSAFKQAVKSKSQQDSVTLVILKRINTLSNKIGLLENESSSRDSTNLEILNKLVLVENKIVTLANSYNEMSRLKSGEPISSAPEYNAAQYKQAYMTSLSNFQSQEFDEAINGFHDLVQSDATNELADNSQYWLAECYYSQKNFKRAIIEFEKVFTYAGTDKNDDAQLKIGLSYQSMGNVDKAREEFQRMIDYFPGSEYYPKAREALKQLSID</sequence>
<name>A0A381RQ19_9ZZZZ</name>
<protein>
    <submittedName>
        <fullName evidence="3">Uncharacterized protein</fullName>
    </submittedName>
</protein>
<feature type="coiled-coil region" evidence="1">
    <location>
        <begin position="25"/>
        <end position="52"/>
    </location>
</feature>
<dbReference type="PROSITE" id="PS50005">
    <property type="entry name" value="TPR"/>
    <property type="match status" value="1"/>
</dbReference>
<evidence type="ECO:0000313" key="3">
    <source>
        <dbReference type="EMBL" id="SUZ93251.1"/>
    </source>
</evidence>
<dbReference type="InterPro" id="IPR019734">
    <property type="entry name" value="TPR_rpt"/>
</dbReference>
<evidence type="ECO:0000256" key="1">
    <source>
        <dbReference type="SAM" id="Coils"/>
    </source>
</evidence>
<feature type="transmembrane region" description="Helical" evidence="2">
    <location>
        <begin position="6"/>
        <end position="24"/>
    </location>
</feature>
<keyword evidence="2" id="KW-1133">Transmembrane helix</keyword>
<organism evidence="3">
    <name type="scientific">marine metagenome</name>
    <dbReference type="NCBI Taxonomy" id="408172"/>
    <lineage>
        <taxon>unclassified sequences</taxon>
        <taxon>metagenomes</taxon>
        <taxon>ecological metagenomes</taxon>
    </lineage>
</organism>
<keyword evidence="2" id="KW-0812">Transmembrane</keyword>
<dbReference type="EMBL" id="UINC01002131">
    <property type="protein sequence ID" value="SUZ93251.1"/>
    <property type="molecule type" value="Genomic_DNA"/>
</dbReference>
<evidence type="ECO:0000256" key="2">
    <source>
        <dbReference type="SAM" id="Phobius"/>
    </source>
</evidence>
<dbReference type="Gene3D" id="1.25.40.10">
    <property type="entry name" value="Tetratricopeptide repeat domain"/>
    <property type="match status" value="1"/>
</dbReference>
<dbReference type="AlphaFoldDB" id="A0A381RQ19"/>